<dbReference type="AlphaFoldDB" id="A0AA39XH37"/>
<evidence type="ECO:0000313" key="2">
    <source>
        <dbReference type="Proteomes" id="UP001175000"/>
    </source>
</evidence>
<comment type="caution">
    <text evidence="1">The sequence shown here is derived from an EMBL/GenBank/DDBJ whole genome shotgun (WGS) entry which is preliminary data.</text>
</comment>
<evidence type="ECO:0000313" key="1">
    <source>
        <dbReference type="EMBL" id="KAK0633871.1"/>
    </source>
</evidence>
<proteinExistence type="predicted"/>
<keyword evidence="2" id="KW-1185">Reference proteome</keyword>
<protein>
    <submittedName>
        <fullName evidence="1">Uncharacterized protein</fullName>
    </submittedName>
</protein>
<accession>A0AA39XH37</accession>
<gene>
    <name evidence="1" type="ORF">B0T14DRAFT_418366</name>
</gene>
<reference evidence="1" key="1">
    <citation type="submission" date="2023-06" db="EMBL/GenBank/DDBJ databases">
        <title>Genome-scale phylogeny and comparative genomics of the fungal order Sordariales.</title>
        <authorList>
            <consortium name="Lawrence Berkeley National Laboratory"/>
            <person name="Hensen N."/>
            <person name="Bonometti L."/>
            <person name="Westerberg I."/>
            <person name="Brannstrom I.O."/>
            <person name="Guillou S."/>
            <person name="Cros-Aarteil S."/>
            <person name="Calhoun S."/>
            <person name="Haridas S."/>
            <person name="Kuo A."/>
            <person name="Mondo S."/>
            <person name="Pangilinan J."/>
            <person name="Riley R."/>
            <person name="Labutti K."/>
            <person name="Andreopoulos B."/>
            <person name="Lipzen A."/>
            <person name="Chen C."/>
            <person name="Yanf M."/>
            <person name="Daum C."/>
            <person name="Ng V."/>
            <person name="Clum A."/>
            <person name="Steindorff A."/>
            <person name="Ohm R."/>
            <person name="Martin F."/>
            <person name="Silar P."/>
            <person name="Natvig D."/>
            <person name="Lalanne C."/>
            <person name="Gautier V."/>
            <person name="Ament-Velasquez S.L."/>
            <person name="Kruys A."/>
            <person name="Hutchinson M.I."/>
            <person name="Powell A.J."/>
            <person name="Barry K."/>
            <person name="Miller A.N."/>
            <person name="Grigoriev I.V."/>
            <person name="Debuchy R."/>
            <person name="Gladieux P."/>
            <person name="Thoren M.H."/>
            <person name="Johannesson H."/>
        </authorList>
    </citation>
    <scope>NUCLEOTIDE SEQUENCE</scope>
    <source>
        <strain evidence="1">CBS 606.72</strain>
    </source>
</reference>
<name>A0AA39XH37_9PEZI</name>
<dbReference type="EMBL" id="JAULSU010000001">
    <property type="protein sequence ID" value="KAK0633871.1"/>
    <property type="molecule type" value="Genomic_DNA"/>
</dbReference>
<dbReference type="Proteomes" id="UP001175000">
    <property type="component" value="Unassembled WGS sequence"/>
</dbReference>
<organism evidence="1 2">
    <name type="scientific">Immersiella caudata</name>
    <dbReference type="NCBI Taxonomy" id="314043"/>
    <lineage>
        <taxon>Eukaryota</taxon>
        <taxon>Fungi</taxon>
        <taxon>Dikarya</taxon>
        <taxon>Ascomycota</taxon>
        <taxon>Pezizomycotina</taxon>
        <taxon>Sordariomycetes</taxon>
        <taxon>Sordariomycetidae</taxon>
        <taxon>Sordariales</taxon>
        <taxon>Lasiosphaeriaceae</taxon>
        <taxon>Immersiella</taxon>
    </lineage>
</organism>
<sequence length="281" mass="32271">MERRKAVHLAEEAVLPSWSWVSWRGNVQSESWQSGHDYLITQQAEPKHDSAEIHPRWSTFPTVQWQHSATLTSTRYPIHSQGPEWRRRFENETAAAPAGWRQQIDAHARRFFTHDDIPGHQFWYPIPIGVGDGRASRSRYLHCKTRHAKLQAHPKPYRAFASACVFVALQDADGSVIGTLRLNSSDRMERTEESWGLIEVSSGSVELRHSGKDLLDHHFADVFDEWVLPSWKSENKGVYEYYNVMHVEWVAPGVASRLAVGRVEKLAWDRLALEEIKVSIG</sequence>